<dbReference type="InterPro" id="IPR000387">
    <property type="entry name" value="Tyr_Pase_dom"/>
</dbReference>
<dbReference type="GO" id="GO:0016791">
    <property type="term" value="F:phosphatase activity"/>
    <property type="evidence" value="ECO:0007669"/>
    <property type="project" value="UniProtKB-ARBA"/>
</dbReference>
<dbReference type="PROSITE" id="PS50056">
    <property type="entry name" value="TYR_PHOSPHATASE_2"/>
    <property type="match status" value="1"/>
</dbReference>
<dbReference type="Proteomes" id="UP000182719">
    <property type="component" value="Unassembled WGS sequence"/>
</dbReference>
<dbReference type="OrthoDB" id="9806482at2"/>
<reference evidence="5" key="1">
    <citation type="submission" date="2016-10" db="EMBL/GenBank/DDBJ databases">
        <authorList>
            <person name="Varghese N."/>
            <person name="Submissions S."/>
        </authorList>
    </citation>
    <scope>NUCLEOTIDE SEQUENCE [LARGE SCALE GENOMIC DNA]</scope>
    <source>
        <strain evidence="5">DSM 17044</strain>
    </source>
</reference>
<dbReference type="Pfam" id="PF22784">
    <property type="entry name" value="PTP-SAK"/>
    <property type="match status" value="1"/>
</dbReference>
<evidence type="ECO:0000259" key="2">
    <source>
        <dbReference type="PROSITE" id="PS50054"/>
    </source>
</evidence>
<dbReference type="EMBL" id="FOAP01000022">
    <property type="protein sequence ID" value="SEM73477.1"/>
    <property type="molecule type" value="Genomic_DNA"/>
</dbReference>
<dbReference type="PROSITE" id="PS00383">
    <property type="entry name" value="TYR_PHOSPHATASE_1"/>
    <property type="match status" value="1"/>
</dbReference>
<evidence type="ECO:0000313" key="5">
    <source>
        <dbReference type="Proteomes" id="UP000182719"/>
    </source>
</evidence>
<dbReference type="CDD" id="cd14498">
    <property type="entry name" value="DSP"/>
    <property type="match status" value="1"/>
</dbReference>
<dbReference type="RefSeq" id="WP_075010061.1">
    <property type="nucleotide sequence ID" value="NZ_FOAP01000022.1"/>
</dbReference>
<proteinExistence type="predicted"/>
<dbReference type="InterPro" id="IPR057023">
    <property type="entry name" value="PTP-SAK"/>
</dbReference>
<dbReference type="InterPro" id="IPR016130">
    <property type="entry name" value="Tyr_Pase_AS"/>
</dbReference>
<protein>
    <submittedName>
        <fullName evidence="4">Dual specificity phosphatase, catalytic domain</fullName>
    </submittedName>
</protein>
<evidence type="ECO:0000313" key="4">
    <source>
        <dbReference type="EMBL" id="SEM73477.1"/>
    </source>
</evidence>
<feature type="domain" description="Tyrosine-protein phosphatase" evidence="2">
    <location>
        <begin position="9"/>
        <end position="157"/>
    </location>
</feature>
<dbReference type="PANTHER" id="PTHR47216:SF4">
    <property type="entry name" value="OS01G0859400 PROTEIN"/>
    <property type="match status" value="1"/>
</dbReference>
<keyword evidence="5" id="KW-1185">Reference proteome</keyword>
<organism evidence="4 5">
    <name type="scientific">Stigmatella aurantiaca</name>
    <dbReference type="NCBI Taxonomy" id="41"/>
    <lineage>
        <taxon>Bacteria</taxon>
        <taxon>Pseudomonadati</taxon>
        <taxon>Myxococcota</taxon>
        <taxon>Myxococcia</taxon>
        <taxon>Myxococcales</taxon>
        <taxon>Cystobacterineae</taxon>
        <taxon>Archangiaceae</taxon>
        <taxon>Stigmatella</taxon>
    </lineage>
</organism>
<dbReference type="PROSITE" id="PS50054">
    <property type="entry name" value="TYR_PHOSPHATASE_DUAL"/>
    <property type="match status" value="1"/>
</dbReference>
<dbReference type="InterPro" id="IPR020422">
    <property type="entry name" value="TYR_PHOSPHATASE_DUAL_dom"/>
</dbReference>
<gene>
    <name evidence="4" type="ORF">SAMN05444354_12230</name>
</gene>
<dbReference type="AlphaFoldDB" id="A0A1H8AVE1"/>
<dbReference type="SUPFAM" id="SSF52799">
    <property type="entry name" value="(Phosphotyrosine protein) phosphatases II"/>
    <property type="match status" value="1"/>
</dbReference>
<dbReference type="InterPro" id="IPR029021">
    <property type="entry name" value="Prot-tyrosine_phosphatase-like"/>
</dbReference>
<keyword evidence="1" id="KW-0378">Hydrolase</keyword>
<sequence>MSGPQWNLNLDWVTDGLAVGGSFPIEAAGHLAQALGIGHIVDLRREMCDDEHILREHGICLLHLPTLDLHGVQRGMLTDGVAWVTGRLARGHKVYIHCEYGIGRSATLALCVMVALGHSPLEALHRLKAARWQVAPSLTQLAVFREWAGQWRTQRGLSWPMPTVGQLVSAAEGTGGPVFTRS</sequence>
<name>A0A1H8AVE1_STIAU</name>
<dbReference type="Gene3D" id="3.90.190.10">
    <property type="entry name" value="Protein tyrosine phosphatase superfamily"/>
    <property type="match status" value="1"/>
</dbReference>
<feature type="domain" description="Tyrosine specific protein phosphatases" evidence="3">
    <location>
        <begin position="90"/>
        <end position="142"/>
    </location>
</feature>
<evidence type="ECO:0000259" key="3">
    <source>
        <dbReference type="PROSITE" id="PS50056"/>
    </source>
</evidence>
<accession>A0A1H8AVE1</accession>
<dbReference type="PANTHER" id="PTHR47216">
    <property type="match status" value="1"/>
</dbReference>
<evidence type="ECO:0000256" key="1">
    <source>
        <dbReference type="ARBA" id="ARBA00022801"/>
    </source>
</evidence>